<dbReference type="GO" id="GO:0031640">
    <property type="term" value="P:killing of cells of another organism"/>
    <property type="evidence" value="ECO:0007669"/>
    <property type="project" value="UniProtKB-KW"/>
</dbReference>
<evidence type="ECO:0000256" key="7">
    <source>
        <dbReference type="ARBA" id="ARBA00022741"/>
    </source>
</evidence>
<dbReference type="Gene3D" id="1.20.1560.10">
    <property type="entry name" value="ABC transporter type 1, transmembrane domain"/>
    <property type="match status" value="1"/>
</dbReference>
<dbReference type="OrthoDB" id="9805913at2"/>
<comment type="caution">
    <text evidence="16">The sequence shown here is derived from an EMBL/GenBank/DDBJ whole genome shotgun (WGS) entry which is preliminary data.</text>
</comment>
<keyword evidence="4" id="KW-0808">Transferase</keyword>
<evidence type="ECO:0000256" key="10">
    <source>
        <dbReference type="ARBA" id="ARBA00022989"/>
    </source>
</evidence>
<dbReference type="InterPro" id="IPR012893">
    <property type="entry name" value="HipA-like_C"/>
</dbReference>
<evidence type="ECO:0000256" key="5">
    <source>
        <dbReference type="ARBA" id="ARBA00022692"/>
    </source>
</evidence>
<proteinExistence type="inferred from homology"/>
<feature type="domain" description="ABC transporter" evidence="15">
    <location>
        <begin position="61"/>
        <end position="296"/>
    </location>
</feature>
<dbReference type="InterPro" id="IPR003593">
    <property type="entry name" value="AAA+_ATPase"/>
</dbReference>
<protein>
    <recommendedName>
        <fullName evidence="14">Cyclolysin secretion/processing ATP-binding protein CyaB</fullName>
    </recommendedName>
</protein>
<reference evidence="16 17" key="1">
    <citation type="journal article" date="2007" name="Int. J. Syst. Evol. Microbiol.">
        <title>Description of Pelomonas aquatica sp. nov. and Pelomonas puraquae sp. nov., isolated from industrial and haemodialysis water.</title>
        <authorList>
            <person name="Gomila M."/>
            <person name="Bowien B."/>
            <person name="Falsen E."/>
            <person name="Moore E.R."/>
            <person name="Lalucat J."/>
        </authorList>
    </citation>
    <scope>NUCLEOTIDE SEQUENCE [LARGE SCALE GENOMIC DNA]</scope>
    <source>
        <strain evidence="16 17">CCUG 52769</strain>
    </source>
</reference>
<dbReference type="InterPro" id="IPR017871">
    <property type="entry name" value="ABC_transporter-like_CS"/>
</dbReference>
<evidence type="ECO:0000256" key="2">
    <source>
        <dbReference type="ARBA" id="ARBA00022448"/>
    </source>
</evidence>
<dbReference type="Gene3D" id="3.40.50.300">
    <property type="entry name" value="P-loop containing nucleotide triphosphate hydrolases"/>
    <property type="match status" value="1"/>
</dbReference>
<dbReference type="GO" id="GO:0005886">
    <property type="term" value="C:plasma membrane"/>
    <property type="evidence" value="ECO:0007669"/>
    <property type="project" value="UniProtKB-SubCell"/>
</dbReference>
<dbReference type="GO" id="GO:0016887">
    <property type="term" value="F:ATP hydrolysis activity"/>
    <property type="evidence" value="ECO:0007669"/>
    <property type="project" value="InterPro"/>
</dbReference>
<evidence type="ECO:0000256" key="11">
    <source>
        <dbReference type="ARBA" id="ARBA00023136"/>
    </source>
</evidence>
<sequence>MAAPRGRRRDPFAQPIMRIAQMWTDFQQTGLSMERLGDILNTRTELPPQSVSPLPRLQGRVTLDNLTFRYRPDAPPVLHGVSLDVRPGEVIGIVGRSGSGKSTLTKLIQRLYVPESGRVQVDGHDIALIDAAQLRRQVGVVLQENMLFNRSVRENIAIADPAAPLEAVIHAAKLAGAHEFISELPQGYDTVVGEQGSSLSGGQRQRIAIARALFSQPRILIFDEATSALDYESEAIIQHNMRAICQGRTVFIIAHRLSAVRNAHRIIAMDKGRIVEVGNRKVGLAYAADWIRHGFALSEDLPLGRGIYLPKERDMAAGAVDDARPDRWGERVIRNLYKPARLSVLEYLYFAGDDRFGGLGVSAEVGRYVPSTGGAMASLANLEEMRRAIAAILADEKLDERLVRLVRPGPSFGGARPKSLIEMDGAPWVVKFSEGEDFNTELVEHATLRLASHCGLAVAQTRALPLSRGHAVAVRRFDRSGDKRSHVISANTVLRANGLPMGYPELAQSLRRLGRASDIRAQQKELFQRMVFNILMDNTDDHEKNHAFVRAADGFYDLSPAYDVVPSVQGLGQQQLRVGKDQADASIDNALSEVQAFGLTKDAAVEAVKRVAVVVDGWKEFFRAEGVSPRDIDQLAQYIDGPRLKPQRAEFVDSTARRP</sequence>
<dbReference type="InterPro" id="IPR027417">
    <property type="entry name" value="P-loop_NTPase"/>
</dbReference>
<evidence type="ECO:0000256" key="6">
    <source>
        <dbReference type="ARBA" id="ARBA00022735"/>
    </source>
</evidence>
<comment type="subcellular location">
    <subcellularLocation>
        <location evidence="1">Cell membrane</location>
        <topology evidence="1">Multi-pass membrane protein</topology>
    </subcellularLocation>
</comment>
<dbReference type="GO" id="GO:0016301">
    <property type="term" value="F:kinase activity"/>
    <property type="evidence" value="ECO:0007669"/>
    <property type="project" value="UniProtKB-KW"/>
</dbReference>
<keyword evidence="11" id="KW-0472">Membrane</keyword>
<evidence type="ECO:0000256" key="3">
    <source>
        <dbReference type="ARBA" id="ARBA00022475"/>
    </source>
</evidence>
<dbReference type="InterPro" id="IPR036640">
    <property type="entry name" value="ABC1_TM_sf"/>
</dbReference>
<keyword evidence="8" id="KW-0418">Kinase</keyword>
<dbReference type="InterPro" id="IPR003439">
    <property type="entry name" value="ABC_transporter-like_ATP-bd"/>
</dbReference>
<keyword evidence="7" id="KW-0547">Nucleotide-binding</keyword>
<keyword evidence="6" id="KW-0354">Hemolysis</keyword>
<keyword evidence="2" id="KW-0813">Transport</keyword>
<dbReference type="EMBL" id="NISI01000006">
    <property type="protein sequence ID" value="OWR03009.1"/>
    <property type="molecule type" value="Genomic_DNA"/>
</dbReference>
<evidence type="ECO:0000256" key="9">
    <source>
        <dbReference type="ARBA" id="ARBA00022840"/>
    </source>
</evidence>
<dbReference type="GO" id="GO:0034040">
    <property type="term" value="F:ATPase-coupled lipid transmembrane transporter activity"/>
    <property type="evidence" value="ECO:0007669"/>
    <property type="project" value="TreeGrafter"/>
</dbReference>
<evidence type="ECO:0000256" key="12">
    <source>
        <dbReference type="ARBA" id="ARBA00055355"/>
    </source>
</evidence>
<keyword evidence="3" id="KW-1003">Cell membrane</keyword>
<evidence type="ECO:0000313" key="17">
    <source>
        <dbReference type="Proteomes" id="UP000197446"/>
    </source>
</evidence>
<dbReference type="Pfam" id="PF07804">
    <property type="entry name" value="HipA_C"/>
    <property type="match status" value="1"/>
</dbReference>
<evidence type="ECO:0000256" key="8">
    <source>
        <dbReference type="ARBA" id="ARBA00022777"/>
    </source>
</evidence>
<dbReference type="FunFam" id="3.40.50.300:FF:000299">
    <property type="entry name" value="ABC transporter ATP-binding protein/permease"/>
    <property type="match status" value="1"/>
</dbReference>
<evidence type="ECO:0000313" key="16">
    <source>
        <dbReference type="EMBL" id="OWR03009.1"/>
    </source>
</evidence>
<keyword evidence="17" id="KW-1185">Reference proteome</keyword>
<dbReference type="SUPFAM" id="SSF52540">
    <property type="entry name" value="P-loop containing nucleoside triphosphate hydrolases"/>
    <property type="match status" value="1"/>
</dbReference>
<evidence type="ECO:0000256" key="4">
    <source>
        <dbReference type="ARBA" id="ARBA00022679"/>
    </source>
</evidence>
<dbReference type="GO" id="GO:0005524">
    <property type="term" value="F:ATP binding"/>
    <property type="evidence" value="ECO:0007669"/>
    <property type="project" value="UniProtKB-KW"/>
</dbReference>
<gene>
    <name evidence="16" type="ORF">CDO81_15630</name>
</gene>
<comment type="similarity">
    <text evidence="13">Belongs to the ABC transporter superfamily. Cyclolysin exporter (TC 3.A.1.109.2) family.</text>
</comment>
<keyword evidence="6" id="KW-0204">Cytolysis</keyword>
<evidence type="ECO:0000256" key="14">
    <source>
        <dbReference type="ARBA" id="ARBA00072252"/>
    </source>
</evidence>
<accession>A0A254N4L8</accession>
<dbReference type="InterPro" id="IPR039421">
    <property type="entry name" value="Type_1_exporter"/>
</dbReference>
<evidence type="ECO:0000259" key="15">
    <source>
        <dbReference type="PROSITE" id="PS50893"/>
    </source>
</evidence>
<dbReference type="SMART" id="SM00382">
    <property type="entry name" value="AAA"/>
    <property type="match status" value="1"/>
</dbReference>
<evidence type="ECO:0000256" key="1">
    <source>
        <dbReference type="ARBA" id="ARBA00004651"/>
    </source>
</evidence>
<organism evidence="16 17">
    <name type="scientific">Roseateles puraquae</name>
    <dbReference type="NCBI Taxonomy" id="431059"/>
    <lineage>
        <taxon>Bacteria</taxon>
        <taxon>Pseudomonadati</taxon>
        <taxon>Pseudomonadota</taxon>
        <taxon>Betaproteobacteria</taxon>
        <taxon>Burkholderiales</taxon>
        <taxon>Sphaerotilaceae</taxon>
        <taxon>Roseateles</taxon>
    </lineage>
</organism>
<dbReference type="PANTHER" id="PTHR24221:SF647">
    <property type="entry name" value="BLL6336 PROTEIN"/>
    <property type="match status" value="1"/>
</dbReference>
<evidence type="ECO:0000256" key="13">
    <source>
        <dbReference type="ARBA" id="ARBA00061173"/>
    </source>
</evidence>
<dbReference type="PANTHER" id="PTHR24221">
    <property type="entry name" value="ATP-BINDING CASSETTE SUB-FAMILY B"/>
    <property type="match status" value="1"/>
</dbReference>
<dbReference type="AlphaFoldDB" id="A0A254N4L8"/>
<dbReference type="Gene3D" id="1.10.1070.20">
    <property type="match status" value="1"/>
</dbReference>
<keyword evidence="10" id="KW-1133">Transmembrane helix</keyword>
<keyword evidence="9" id="KW-0067">ATP-binding</keyword>
<name>A0A254N4L8_9BURK</name>
<dbReference type="PROSITE" id="PS50893">
    <property type="entry name" value="ABC_TRANSPORTER_2"/>
    <property type="match status" value="1"/>
</dbReference>
<comment type="function">
    <text evidence="12">Involved in the export of calmodulin-sensitive adenylate cyclase-hemolysin (cyclolysin).</text>
</comment>
<dbReference type="Pfam" id="PF00005">
    <property type="entry name" value="ABC_tran"/>
    <property type="match status" value="1"/>
</dbReference>
<keyword evidence="5" id="KW-0812">Transmembrane</keyword>
<dbReference type="Proteomes" id="UP000197446">
    <property type="component" value="Unassembled WGS sequence"/>
</dbReference>
<dbReference type="PROSITE" id="PS00211">
    <property type="entry name" value="ABC_TRANSPORTER_1"/>
    <property type="match status" value="1"/>
</dbReference>